<protein>
    <submittedName>
        <fullName evidence="3">Uncharacterized protein</fullName>
    </submittedName>
</protein>
<dbReference type="Proteomes" id="UP000290809">
    <property type="component" value="Unassembled WGS sequence"/>
</dbReference>
<evidence type="ECO:0000256" key="1">
    <source>
        <dbReference type="SAM" id="MobiDB-lite"/>
    </source>
</evidence>
<feature type="non-terminal residue" evidence="3">
    <location>
        <position position="1"/>
    </location>
</feature>
<feature type="transmembrane region" description="Helical" evidence="2">
    <location>
        <begin position="142"/>
        <end position="164"/>
    </location>
</feature>
<feature type="compositionally biased region" description="Polar residues" evidence="1">
    <location>
        <begin position="209"/>
        <end position="223"/>
    </location>
</feature>
<gene>
    <name evidence="3" type="ORF">DC041_0006797</name>
</gene>
<keyword evidence="2" id="KW-0812">Transmembrane</keyword>
<proteinExistence type="predicted"/>
<keyword evidence="4" id="KW-1185">Reference proteome</keyword>
<keyword evidence="2" id="KW-1133">Transmembrane helix</keyword>
<name>A0A430QDS1_SCHBO</name>
<organism evidence="3 4">
    <name type="scientific">Schistosoma bovis</name>
    <name type="common">Blood fluke</name>
    <dbReference type="NCBI Taxonomy" id="6184"/>
    <lineage>
        <taxon>Eukaryota</taxon>
        <taxon>Metazoa</taxon>
        <taxon>Spiralia</taxon>
        <taxon>Lophotrochozoa</taxon>
        <taxon>Platyhelminthes</taxon>
        <taxon>Trematoda</taxon>
        <taxon>Digenea</taxon>
        <taxon>Strigeidida</taxon>
        <taxon>Schistosomatoidea</taxon>
        <taxon>Schistosomatidae</taxon>
        <taxon>Schistosoma</taxon>
    </lineage>
</organism>
<evidence type="ECO:0000256" key="2">
    <source>
        <dbReference type="SAM" id="Phobius"/>
    </source>
</evidence>
<feature type="region of interest" description="Disordered" evidence="1">
    <location>
        <begin position="209"/>
        <end position="232"/>
    </location>
</feature>
<dbReference type="AlphaFoldDB" id="A0A430QDS1"/>
<reference evidence="3 4" key="1">
    <citation type="journal article" date="2019" name="PLoS Pathog.">
        <title>Genome sequence of the bovine parasite Schistosoma bovis Tanzania.</title>
        <authorList>
            <person name="Oey H."/>
            <person name="Zakrzewski M."/>
            <person name="Gobert G."/>
            <person name="Gravermann K."/>
            <person name="Stoye J."/>
            <person name="Jones M."/>
            <person name="Mcmanus D."/>
            <person name="Krause L."/>
        </authorList>
    </citation>
    <scope>NUCLEOTIDE SEQUENCE [LARGE SCALE GENOMIC DNA]</scope>
    <source>
        <strain evidence="3 4">TAN1997</strain>
    </source>
</reference>
<dbReference type="EMBL" id="QMKO01001895">
    <property type="protein sequence ID" value="RTG85862.1"/>
    <property type="molecule type" value="Genomic_DNA"/>
</dbReference>
<keyword evidence="2" id="KW-0472">Membrane</keyword>
<accession>A0A430QDS1</accession>
<comment type="caution">
    <text evidence="3">The sequence shown here is derived from an EMBL/GenBank/DDBJ whole genome shotgun (WGS) entry which is preliminary data.</text>
</comment>
<evidence type="ECO:0000313" key="4">
    <source>
        <dbReference type="Proteomes" id="UP000290809"/>
    </source>
</evidence>
<evidence type="ECO:0000313" key="3">
    <source>
        <dbReference type="EMBL" id="RTG85862.1"/>
    </source>
</evidence>
<sequence>AKFILISIGCAYCDLHRFSFLGEHYICSTISRNPSHNVAIQDSDSCSTWPSRYHDVALSNSSLRTASLSRAFGNLIGLEKRPITTKTYLSLDRTKCVGLSNIFPTVKAQKNRSNSSTLTVCRGTSDSQSENARTSIILFNNLLYNSLFILSLIVCLFGILLPFLPYDCKLWLLSKVLHERLKINYITATPSSLTFPYHSQNVHDHSQSYKQSSGATYSSTTECPTGENPPKDEFNRHTRLAFFAFKSALRSICRAIIALDPLVAVANMSWFCLGEHFESYYMYTLIYCLL</sequence>